<evidence type="ECO:0000313" key="2">
    <source>
        <dbReference type="EMBL" id="NDY84167.1"/>
    </source>
</evidence>
<evidence type="ECO:0008006" key="3">
    <source>
        <dbReference type="Google" id="ProtNLM"/>
    </source>
</evidence>
<keyword evidence="1" id="KW-0732">Signal</keyword>
<feature type="signal peptide" evidence="1">
    <location>
        <begin position="1"/>
        <end position="23"/>
    </location>
</feature>
<dbReference type="RefSeq" id="WP_163655990.1">
    <property type="nucleotide sequence ID" value="NZ_JAAGRN010000010.1"/>
</dbReference>
<dbReference type="EMBL" id="JAAGRN010000010">
    <property type="protein sequence ID" value="NDY84167.1"/>
    <property type="molecule type" value="Genomic_DNA"/>
</dbReference>
<gene>
    <name evidence="2" type="ORF">G3I67_13105</name>
</gene>
<sequence>MKNCLIKGIAGLTTILCANVAVADSASEQLEMIGKCIAINNLYEQRVGPLPAANKAYMQKWAKARQGAIDGHKQIEPCLKSGKSFDSCVSQLGSGLQVLLRGGLLGTDAFLQEYKVNNKAKITTYLLACSE</sequence>
<name>A0A6B2R541_9BURK</name>
<protein>
    <recommendedName>
        <fullName evidence="3">Lysozyme inhibitor LprI N-terminal domain-containing protein</fullName>
    </recommendedName>
</protein>
<feature type="chain" id="PRO_5025501756" description="Lysozyme inhibitor LprI N-terminal domain-containing protein" evidence="1">
    <location>
        <begin position="24"/>
        <end position="131"/>
    </location>
</feature>
<dbReference type="AlphaFoldDB" id="A0A6B2R541"/>
<accession>A0A6B2R541</accession>
<evidence type="ECO:0000256" key="1">
    <source>
        <dbReference type="SAM" id="SignalP"/>
    </source>
</evidence>
<reference evidence="2" key="1">
    <citation type="submission" date="2020-02" db="EMBL/GenBank/DDBJ databases">
        <authorList>
            <person name="Chen W.-M."/>
        </authorList>
    </citation>
    <scope>NUCLEOTIDE SEQUENCE</scope>
    <source>
        <strain evidence="2">NBD-18</strain>
    </source>
</reference>
<organism evidence="2">
    <name type="scientific">Sheuella amnicola</name>
    <dbReference type="NCBI Taxonomy" id="2707330"/>
    <lineage>
        <taxon>Bacteria</taxon>
        <taxon>Pseudomonadati</taxon>
        <taxon>Pseudomonadota</taxon>
        <taxon>Betaproteobacteria</taxon>
        <taxon>Burkholderiales</taxon>
        <taxon>Alcaligenaceae</taxon>
        <taxon>Sheuella</taxon>
    </lineage>
</organism>
<proteinExistence type="predicted"/>
<comment type="caution">
    <text evidence="2">The sequence shown here is derived from an EMBL/GenBank/DDBJ whole genome shotgun (WGS) entry which is preliminary data.</text>
</comment>